<dbReference type="EMBL" id="JAERPS020000003">
    <property type="protein sequence ID" value="MBZ9611771.1"/>
    <property type="molecule type" value="Genomic_DNA"/>
</dbReference>
<protein>
    <submittedName>
        <fullName evidence="2">DUF6436 domain-containing protein</fullName>
    </submittedName>
</protein>
<reference evidence="2 3" key="2">
    <citation type="submission" date="2021-08" db="EMBL/GenBank/DDBJ databases">
        <title>Rheinheimera aquimaris sp. nov., isolated from seawater of the East Sea in Korea.</title>
        <authorList>
            <person name="Kim K.H."/>
            <person name="Wenting R."/>
            <person name="Kim K.R."/>
            <person name="Jeon C.O."/>
        </authorList>
    </citation>
    <scope>NUCLEOTIDE SEQUENCE [LARGE SCALE GENOMIC DNA]</scope>
    <source>
        <strain evidence="2 3">MA-13</strain>
    </source>
</reference>
<evidence type="ECO:0000313" key="3">
    <source>
        <dbReference type="Proteomes" id="UP000663814"/>
    </source>
</evidence>
<sequence length="159" mass="17521">MVIFFCWIVLSSILLFYLGNRQVGTFAPNLDWGSSTLEIEALGVQPQSGFQLVHVFEKHCVCNRWAKAHITQLTEDLVLPTNSQYFINIEKLNDAGFVLPATPAVLIFSAGRLIYAGPYASGAHCAVEDSLIAPILKKKLILPGLWLNGNVNTCRCILS</sequence>
<keyword evidence="3" id="KW-1185">Reference proteome</keyword>
<organism evidence="2 3">
    <name type="scientific">Rheinheimera maricola</name>
    <dbReference type="NCBI Taxonomy" id="2793282"/>
    <lineage>
        <taxon>Bacteria</taxon>
        <taxon>Pseudomonadati</taxon>
        <taxon>Pseudomonadota</taxon>
        <taxon>Gammaproteobacteria</taxon>
        <taxon>Chromatiales</taxon>
        <taxon>Chromatiaceae</taxon>
        <taxon>Rheinheimera</taxon>
    </lineage>
</organism>
<dbReference type="InterPro" id="IPR045494">
    <property type="entry name" value="DUF6436"/>
</dbReference>
<evidence type="ECO:0000313" key="2">
    <source>
        <dbReference type="EMBL" id="MBZ9611771.1"/>
    </source>
</evidence>
<feature type="domain" description="DUF6436" evidence="1">
    <location>
        <begin position="44"/>
        <end position="156"/>
    </location>
</feature>
<name>A0ABS7X894_9GAMM</name>
<gene>
    <name evidence="2" type="ORF">I4W93_009195</name>
</gene>
<accession>A0ABS7X894</accession>
<comment type="caution">
    <text evidence="2">The sequence shown here is derived from an EMBL/GenBank/DDBJ whole genome shotgun (WGS) entry which is preliminary data.</text>
</comment>
<dbReference type="Pfam" id="PF20029">
    <property type="entry name" value="DUF6436"/>
    <property type="match status" value="1"/>
</dbReference>
<reference evidence="2 3" key="1">
    <citation type="submission" date="2020-12" db="EMBL/GenBank/DDBJ databases">
        <authorList>
            <person name="Ruan W."/>
            <person name="Khan S.A."/>
            <person name="Jeon C.O."/>
        </authorList>
    </citation>
    <scope>NUCLEOTIDE SEQUENCE [LARGE SCALE GENOMIC DNA]</scope>
    <source>
        <strain evidence="2 3">MA-13</strain>
    </source>
</reference>
<proteinExistence type="predicted"/>
<dbReference type="Proteomes" id="UP000663814">
    <property type="component" value="Unassembled WGS sequence"/>
</dbReference>
<dbReference type="RefSeq" id="WP_205311218.1">
    <property type="nucleotide sequence ID" value="NZ_JAERPS020000003.1"/>
</dbReference>
<evidence type="ECO:0000259" key="1">
    <source>
        <dbReference type="Pfam" id="PF20029"/>
    </source>
</evidence>